<accession>A0A6H5IEX6</accession>
<feature type="repeat" description="ANK" evidence="3">
    <location>
        <begin position="902"/>
        <end position="934"/>
    </location>
</feature>
<organism evidence="5 6">
    <name type="scientific">Trichogramma brassicae</name>
    <dbReference type="NCBI Taxonomy" id="86971"/>
    <lineage>
        <taxon>Eukaryota</taxon>
        <taxon>Metazoa</taxon>
        <taxon>Ecdysozoa</taxon>
        <taxon>Arthropoda</taxon>
        <taxon>Hexapoda</taxon>
        <taxon>Insecta</taxon>
        <taxon>Pterygota</taxon>
        <taxon>Neoptera</taxon>
        <taxon>Endopterygota</taxon>
        <taxon>Hymenoptera</taxon>
        <taxon>Apocrita</taxon>
        <taxon>Proctotrupomorpha</taxon>
        <taxon>Chalcidoidea</taxon>
        <taxon>Trichogrammatidae</taxon>
        <taxon>Trichogramma</taxon>
    </lineage>
</organism>
<dbReference type="InterPro" id="IPR036770">
    <property type="entry name" value="Ankyrin_rpt-contain_sf"/>
</dbReference>
<reference evidence="5 6" key="1">
    <citation type="submission" date="2020-02" db="EMBL/GenBank/DDBJ databases">
        <authorList>
            <person name="Ferguson B K."/>
        </authorList>
    </citation>
    <scope>NUCLEOTIDE SEQUENCE [LARGE SCALE GENOMIC DNA]</scope>
</reference>
<name>A0A6H5IEX6_9HYME</name>
<feature type="repeat" description="ANK" evidence="3">
    <location>
        <begin position="754"/>
        <end position="786"/>
    </location>
</feature>
<dbReference type="PROSITE" id="PS50088">
    <property type="entry name" value="ANK_REPEAT"/>
    <property type="match status" value="6"/>
</dbReference>
<evidence type="ECO:0000313" key="6">
    <source>
        <dbReference type="Proteomes" id="UP000479190"/>
    </source>
</evidence>
<keyword evidence="1" id="KW-0677">Repeat</keyword>
<gene>
    <name evidence="5" type="ORF">TBRA_LOCUS7020</name>
</gene>
<dbReference type="SMART" id="SM00248">
    <property type="entry name" value="ANK"/>
    <property type="match status" value="8"/>
</dbReference>
<keyword evidence="6" id="KW-1185">Reference proteome</keyword>
<dbReference type="PROSITE" id="PS50297">
    <property type="entry name" value="ANK_REP_REGION"/>
    <property type="match status" value="6"/>
</dbReference>
<evidence type="ECO:0000256" key="3">
    <source>
        <dbReference type="PROSITE-ProRule" id="PRU00023"/>
    </source>
</evidence>
<dbReference type="PANTHER" id="PTHR24166">
    <property type="entry name" value="ROLLING PEBBLES, ISOFORM B"/>
    <property type="match status" value="1"/>
</dbReference>
<feature type="compositionally biased region" description="Acidic residues" evidence="4">
    <location>
        <begin position="565"/>
        <end position="578"/>
    </location>
</feature>
<dbReference type="SUPFAM" id="SSF48403">
    <property type="entry name" value="Ankyrin repeat"/>
    <property type="match status" value="1"/>
</dbReference>
<evidence type="ECO:0000256" key="4">
    <source>
        <dbReference type="SAM" id="MobiDB-lite"/>
    </source>
</evidence>
<evidence type="ECO:0000256" key="1">
    <source>
        <dbReference type="ARBA" id="ARBA00022737"/>
    </source>
</evidence>
<dbReference type="Pfam" id="PF12796">
    <property type="entry name" value="Ank_2"/>
    <property type="match status" value="3"/>
</dbReference>
<sequence>MSMPWIHPWTSMLCGPTGCGKTFFVKKFLKNIDRMSDVRFERIILYYSEWQSSYRELGSKIEFREGLPQNSDYAGDPRPKLIIIDDLMRQASSNGAICDLFTKNSHHNNLSVIYITQNLFHQGRGQRDVSLNSHYIVLFRNVRDRGQIQHLARQVYPEDTRFLQEAYWDATSRPYGYLLLDLKQATPDNCRFRSCIFPDDAFHYVYVPSKKQIKDGSLATGNMLDLVNEMMRSRKASPTAGTSQFADALRRVGTPSAFIDNKQYRRFIAEPTRFGDTEEETSSNSSPEAKSGGKRKRQKGDLTYIESENTTPRRPRSGVAAPGVTVKKWMRLSTPSDSNADRAQADRLLAERALLRVLANDTPSDERTFAMLTACCMVSKLSFDKFLALSELLLFDIPPTQTTIEGSNWIHYKPISSLSDDSPIEFVIPGNGEDYIDLAHTMLSLRVSIVNKTSPSPATTTTPYVGPSWSKKILVGLEYKDIHDNEFVPVVRLLGNDFRGIRFDQINWKALTERFDDVEKYFADLLDCTDEIQGNTWSLRYTHSYALTTMAAFNDQSDQLFDFSTESDESSDDYDVEGESERLGRENSEKLKSLRANVDWRIEARRREFLARLYPLVKNWQGRLPDLRDVFRPEEIDWLLTAEVTCPDACLGCDVRALAIVDFVIGSGYEDRPERPPASMRRATPLHAVAGGRFFSWDTAARRLFRIYNQFEANYADDGGLTHFHIACTTGCDEVVRKFLAAGRVDPDLPLPETGDTPLHLALYDCRIEVARTLLSHGAHPNLANKMGLTPLLVICTRTRDSDLLATLFGHAHERYRPLWPINVRDRRGSTPLNLALFRNHEKVAMALLRHGADPNLANDDGMTPLHTICDKRPDIVGLAEAFFGICDERHLMVDINARDSRGQTPLHLAVKHGNGKAVISLLERGADPNRMSDTGLTPLHWACLRSDDGDMVELIVEFGRKDGRPVLINARDKKGNTALHLAVELGHIQSAEALLRRGANPNLANKNGSTPLHIVCSNYHDITELFFEVCDEIRREVQLDARDRMGDAPLHLALNLVEPESAECLLRRGADWNLANDYGEAALHIICGRTRDDSHDHLADLIFELAAERDRPVRVNSRGNLGYAPLHFALRAGNERLTAAAEPRSRRESADRARIDAAARHLPERQRRRLGQVLFRRQRGDSAESAGRLPGQRGPYTSAMGRRVSLAAGRRRALGSRRRSVWTRLPHSMSLREETEAGHRRVVAQFEIEAGRRCSGRRGAPRAERIRAGPSRRPDRHVALRQEQNLRDDNNDDVVVGGGGSEKVLVRRQCGSGEESEGSEGESGPVARRIDRGTGRGGGQAARARGLPRADALLRAVRAADALHRGSGPASLLENVEAIFPVVGAGAFHGADALPPAASLLRHGDR</sequence>
<feature type="repeat" description="ANK" evidence="3">
    <location>
        <begin position="975"/>
        <end position="1007"/>
    </location>
</feature>
<protein>
    <submittedName>
        <fullName evidence="5">Uncharacterized protein</fullName>
    </submittedName>
</protein>
<feature type="region of interest" description="Disordered" evidence="4">
    <location>
        <begin position="1177"/>
        <end position="1202"/>
    </location>
</feature>
<dbReference type="Proteomes" id="UP000479190">
    <property type="component" value="Unassembled WGS sequence"/>
</dbReference>
<dbReference type="InterPro" id="IPR002110">
    <property type="entry name" value="Ankyrin_rpt"/>
</dbReference>
<feature type="repeat" description="ANK" evidence="3">
    <location>
        <begin position="935"/>
        <end position="960"/>
    </location>
</feature>
<feature type="compositionally biased region" description="Basic and acidic residues" evidence="4">
    <location>
        <begin position="1262"/>
        <end position="1290"/>
    </location>
</feature>
<proteinExistence type="predicted"/>
<dbReference type="SUPFAM" id="SSF52540">
    <property type="entry name" value="P-loop containing nucleoside triphosphate hydrolases"/>
    <property type="match status" value="1"/>
</dbReference>
<dbReference type="EMBL" id="CADCXV010000771">
    <property type="protein sequence ID" value="CAB0035122.1"/>
    <property type="molecule type" value="Genomic_DNA"/>
</dbReference>
<dbReference type="Gene3D" id="1.25.40.20">
    <property type="entry name" value="Ankyrin repeat-containing domain"/>
    <property type="match status" value="4"/>
</dbReference>
<feature type="repeat" description="ANK" evidence="3">
    <location>
        <begin position="828"/>
        <end position="860"/>
    </location>
</feature>
<feature type="region of interest" description="Disordered" evidence="4">
    <location>
        <begin position="271"/>
        <end position="324"/>
    </location>
</feature>
<feature type="region of interest" description="Disordered" evidence="4">
    <location>
        <begin position="1254"/>
        <end position="1347"/>
    </location>
</feature>
<dbReference type="OrthoDB" id="7759904at2759"/>
<evidence type="ECO:0000313" key="5">
    <source>
        <dbReference type="EMBL" id="CAB0035122.1"/>
    </source>
</evidence>
<feature type="region of interest" description="Disordered" evidence="4">
    <location>
        <begin position="565"/>
        <end position="584"/>
    </location>
</feature>
<dbReference type="PANTHER" id="PTHR24166:SF48">
    <property type="entry name" value="PROTEIN VAPYRIN"/>
    <property type="match status" value="1"/>
</dbReference>
<dbReference type="InterPro" id="IPR050889">
    <property type="entry name" value="Dendritic_Spine_Reg/Scaffold"/>
</dbReference>
<dbReference type="Gene3D" id="3.40.50.300">
    <property type="entry name" value="P-loop containing nucleotide triphosphate hydrolases"/>
    <property type="match status" value="1"/>
</dbReference>
<evidence type="ECO:0000256" key="2">
    <source>
        <dbReference type="ARBA" id="ARBA00023043"/>
    </source>
</evidence>
<keyword evidence="2 3" id="KW-0040">ANK repeat</keyword>
<dbReference type="InterPro" id="IPR027417">
    <property type="entry name" value="P-loop_NTPase"/>
</dbReference>
<feature type="repeat" description="ANK" evidence="3">
    <location>
        <begin position="1046"/>
        <end position="1078"/>
    </location>
</feature>